<feature type="transmembrane region" description="Helical" evidence="1">
    <location>
        <begin position="199"/>
        <end position="223"/>
    </location>
</feature>
<keyword evidence="1" id="KW-1133">Transmembrane helix</keyword>
<name>A0A0G0QZ46_9BACT</name>
<evidence type="ECO:0000256" key="1">
    <source>
        <dbReference type="SAM" id="Phobius"/>
    </source>
</evidence>
<proteinExistence type="predicted"/>
<feature type="transmembrane region" description="Helical" evidence="1">
    <location>
        <begin position="110"/>
        <end position="136"/>
    </location>
</feature>
<feature type="transmembrane region" description="Helical" evidence="1">
    <location>
        <begin position="243"/>
        <end position="260"/>
    </location>
</feature>
<evidence type="ECO:0000313" key="3">
    <source>
        <dbReference type="Proteomes" id="UP000034881"/>
    </source>
</evidence>
<dbReference type="EMBL" id="LBYB01000001">
    <property type="protein sequence ID" value="KKR42686.1"/>
    <property type="molecule type" value="Genomic_DNA"/>
</dbReference>
<comment type="caution">
    <text evidence="2">The sequence shown here is derived from an EMBL/GenBank/DDBJ whole genome shotgun (WGS) entry which is preliminary data.</text>
</comment>
<dbReference type="Proteomes" id="UP000034881">
    <property type="component" value="Unassembled WGS sequence"/>
</dbReference>
<keyword evidence="1" id="KW-0812">Transmembrane</keyword>
<dbReference type="AlphaFoldDB" id="A0A0G0QZ46"/>
<feature type="transmembrane region" description="Helical" evidence="1">
    <location>
        <begin position="272"/>
        <end position="294"/>
    </location>
</feature>
<feature type="transmembrane region" description="Helical" evidence="1">
    <location>
        <begin position="396"/>
        <end position="417"/>
    </location>
</feature>
<protein>
    <recommendedName>
        <fullName evidence="4">Glycosyltransferase RgtA/B/C/D-like domain-containing protein</fullName>
    </recommendedName>
</protein>
<evidence type="ECO:0000313" key="2">
    <source>
        <dbReference type="EMBL" id="KKR42686.1"/>
    </source>
</evidence>
<feature type="transmembrane region" description="Helical" evidence="1">
    <location>
        <begin position="300"/>
        <end position="318"/>
    </location>
</feature>
<accession>A0A0G0QZ46</accession>
<feature type="transmembrane region" description="Helical" evidence="1">
    <location>
        <begin position="168"/>
        <end position="187"/>
    </location>
</feature>
<evidence type="ECO:0008006" key="4">
    <source>
        <dbReference type="Google" id="ProtNLM"/>
    </source>
</evidence>
<reference evidence="2 3" key="1">
    <citation type="journal article" date="2015" name="Nature">
        <title>rRNA introns, odd ribosomes, and small enigmatic genomes across a large radiation of phyla.</title>
        <authorList>
            <person name="Brown C.T."/>
            <person name="Hug L.A."/>
            <person name="Thomas B.C."/>
            <person name="Sharon I."/>
            <person name="Castelle C.J."/>
            <person name="Singh A."/>
            <person name="Wilkins M.J."/>
            <person name="Williams K.H."/>
            <person name="Banfield J.F."/>
        </authorList>
    </citation>
    <scope>NUCLEOTIDE SEQUENCE [LARGE SCALE GENOMIC DNA]</scope>
</reference>
<feature type="transmembrane region" description="Helical" evidence="1">
    <location>
        <begin position="370"/>
        <end position="389"/>
    </location>
</feature>
<keyword evidence="1" id="KW-0472">Membrane</keyword>
<gene>
    <name evidence="2" type="ORF">UT77_C0001G0137</name>
</gene>
<organism evidence="2 3">
    <name type="scientific">Candidatus Daviesbacteria bacterium GW2011_GWC2_40_12</name>
    <dbReference type="NCBI Taxonomy" id="1618431"/>
    <lineage>
        <taxon>Bacteria</taxon>
        <taxon>Candidatus Daviesiibacteriota</taxon>
    </lineage>
</organism>
<feature type="transmembrane region" description="Helical" evidence="1">
    <location>
        <begin position="666"/>
        <end position="684"/>
    </location>
</feature>
<feature type="transmembrane region" description="Helical" evidence="1">
    <location>
        <begin position="330"/>
        <end position="350"/>
    </location>
</feature>
<sequence>MKKLFLCYFVFLFSLLSIFSAGVIDSIDGFQYLVVARSIYYKGAPTAPPYEYSERKNIHMSVVTGKDGKTYSLTGLGFSLAYLPAVAITDIVYKIYGIDPSVHFPLENDWLIFLTAGFTNAFFGALLGIILFAYFLTLGLSKKQAILMSIISIIATNLFVYTKHSMAHMMFVAFLMLSFLLIKFYSIKGKWWLMSASGLSFGILMITYNPTFILAIPPLFLYYILLIKHHWNKESLNLILKDISVFFIGLFPFILIYNWFESLRTVQQTTNLALIGTRYLVYKVPLSVFFEGIYGQLLSPGRSIFIYSPVLLMIIFFWHKIRKNVYPELFAFTFYSIILVAFYSKAYTIGSPDQGIAALWHGESSWGPRYLTPVIPLGLLVIAGTYRFFSKKVRYFIFYPLVVIGIFIEILGILMPYQTKYFNLQRKFYVNSTEYGAALYSDLLPRYTPILNMSKNVVNLAKNFPNTYDHGKHNVKFYDGIDFPFNVGQERWRAIEGKGYISFDNNQNDFVEELSFGLINHPIAESSSSAKLQFVLNDVNLLETPLELGITERKIIKIPLRKNLVQPEDNKLEIIVNYEDPEVLTKTKQILGLQSFDINSQRQNLESIDVPYVSALGPKIAGVTYQNWGGTNTDPWKAWDIHTQVFERLPDFWWIRNLYYWDIPKVWIVIPFILNLAIFILAAIKLKKEVSR</sequence>
<feature type="transmembrane region" description="Helical" evidence="1">
    <location>
        <begin position="145"/>
        <end position="162"/>
    </location>
</feature>